<keyword evidence="2" id="KW-1185">Reference proteome</keyword>
<comment type="caution">
    <text evidence="1">The sequence shown here is derived from an EMBL/GenBank/DDBJ whole genome shotgun (WGS) entry which is preliminary data.</text>
</comment>
<evidence type="ECO:0000313" key="1">
    <source>
        <dbReference type="EMBL" id="KAK7851645.1"/>
    </source>
</evidence>
<dbReference type="EMBL" id="PKMF04000085">
    <property type="protein sequence ID" value="KAK7851645.1"/>
    <property type="molecule type" value="Genomic_DNA"/>
</dbReference>
<name>A0AAW0LJ33_QUESU</name>
<evidence type="ECO:0000313" key="2">
    <source>
        <dbReference type="Proteomes" id="UP000237347"/>
    </source>
</evidence>
<dbReference type="Proteomes" id="UP000237347">
    <property type="component" value="Unassembled WGS sequence"/>
</dbReference>
<gene>
    <name evidence="1" type="ORF">CFP56_041475</name>
</gene>
<sequence>MGQLALGGIAAISIWLYPFIHEASIFFQHNAPCILDCCRNTDADVSMSDSACSYIPCPFRLSRSLATLVNAIRLGMVLFQAQLEYHK</sequence>
<dbReference type="AlphaFoldDB" id="A0AAW0LJ33"/>
<proteinExistence type="predicted"/>
<accession>A0AAW0LJ33</accession>
<organism evidence="1 2">
    <name type="scientific">Quercus suber</name>
    <name type="common">Cork oak</name>
    <dbReference type="NCBI Taxonomy" id="58331"/>
    <lineage>
        <taxon>Eukaryota</taxon>
        <taxon>Viridiplantae</taxon>
        <taxon>Streptophyta</taxon>
        <taxon>Embryophyta</taxon>
        <taxon>Tracheophyta</taxon>
        <taxon>Spermatophyta</taxon>
        <taxon>Magnoliopsida</taxon>
        <taxon>eudicotyledons</taxon>
        <taxon>Gunneridae</taxon>
        <taxon>Pentapetalae</taxon>
        <taxon>rosids</taxon>
        <taxon>fabids</taxon>
        <taxon>Fagales</taxon>
        <taxon>Fagaceae</taxon>
        <taxon>Quercus</taxon>
    </lineage>
</organism>
<reference evidence="1 2" key="1">
    <citation type="journal article" date="2018" name="Sci. Data">
        <title>The draft genome sequence of cork oak.</title>
        <authorList>
            <person name="Ramos A.M."/>
            <person name="Usie A."/>
            <person name="Barbosa P."/>
            <person name="Barros P.M."/>
            <person name="Capote T."/>
            <person name="Chaves I."/>
            <person name="Simoes F."/>
            <person name="Abreu I."/>
            <person name="Carrasquinho I."/>
            <person name="Faro C."/>
            <person name="Guimaraes J.B."/>
            <person name="Mendonca D."/>
            <person name="Nobrega F."/>
            <person name="Rodrigues L."/>
            <person name="Saibo N.J.M."/>
            <person name="Varela M.C."/>
            <person name="Egas C."/>
            <person name="Matos J."/>
            <person name="Miguel C.M."/>
            <person name="Oliveira M.M."/>
            <person name="Ricardo C.P."/>
            <person name="Goncalves S."/>
        </authorList>
    </citation>
    <scope>NUCLEOTIDE SEQUENCE [LARGE SCALE GENOMIC DNA]</scope>
    <source>
        <strain evidence="2">cv. HL8</strain>
    </source>
</reference>
<protein>
    <submittedName>
        <fullName evidence="1">Uncharacterized protein</fullName>
    </submittedName>
</protein>